<dbReference type="AlphaFoldDB" id="A0A9W7MJS5"/>
<feature type="transmembrane region" description="Helical" evidence="9">
    <location>
        <begin position="6"/>
        <end position="25"/>
    </location>
</feature>
<evidence type="ECO:0000256" key="4">
    <source>
        <dbReference type="ARBA" id="ARBA00022723"/>
    </source>
</evidence>
<keyword evidence="4 8" id="KW-0479">Metal-binding</keyword>
<dbReference type="GO" id="GO:0016705">
    <property type="term" value="F:oxidoreductase activity, acting on paired donors, with incorporation or reduction of molecular oxygen"/>
    <property type="evidence" value="ECO:0007669"/>
    <property type="project" value="InterPro"/>
</dbReference>
<feature type="binding site" description="axial binding residue" evidence="8">
    <location>
        <position position="339"/>
    </location>
    <ligand>
        <name>heme</name>
        <dbReference type="ChEBI" id="CHEBI:30413"/>
    </ligand>
    <ligandPart>
        <name>Fe</name>
        <dbReference type="ChEBI" id="CHEBI:18248"/>
    </ligandPart>
</feature>
<evidence type="ECO:0000256" key="3">
    <source>
        <dbReference type="ARBA" id="ARBA00022617"/>
    </source>
</evidence>
<comment type="caution">
    <text evidence="10">The sequence shown here is derived from an EMBL/GenBank/DDBJ whole genome shotgun (WGS) entry which is preliminary data.</text>
</comment>
<keyword evidence="5" id="KW-0560">Oxidoreductase</keyword>
<dbReference type="FunFam" id="1.10.630.10:FF:000126">
    <property type="entry name" value="Predicted protein"/>
    <property type="match status" value="1"/>
</dbReference>
<dbReference type="InterPro" id="IPR036396">
    <property type="entry name" value="Cyt_P450_sf"/>
</dbReference>
<dbReference type="InterPro" id="IPR001128">
    <property type="entry name" value="Cyt_P450"/>
</dbReference>
<dbReference type="OrthoDB" id="2789670at2759"/>
<name>A0A9W7MJS5_HIBTR</name>
<dbReference type="GO" id="GO:0020037">
    <property type="term" value="F:heme binding"/>
    <property type="evidence" value="ECO:0007669"/>
    <property type="project" value="InterPro"/>
</dbReference>
<proteinExistence type="inferred from homology"/>
<organism evidence="10 11">
    <name type="scientific">Hibiscus trionum</name>
    <name type="common">Flower of an hour</name>
    <dbReference type="NCBI Taxonomy" id="183268"/>
    <lineage>
        <taxon>Eukaryota</taxon>
        <taxon>Viridiplantae</taxon>
        <taxon>Streptophyta</taxon>
        <taxon>Embryophyta</taxon>
        <taxon>Tracheophyta</taxon>
        <taxon>Spermatophyta</taxon>
        <taxon>Magnoliopsida</taxon>
        <taxon>eudicotyledons</taxon>
        <taxon>Gunneridae</taxon>
        <taxon>Pentapetalae</taxon>
        <taxon>rosids</taxon>
        <taxon>malvids</taxon>
        <taxon>Malvales</taxon>
        <taxon>Malvaceae</taxon>
        <taxon>Malvoideae</taxon>
        <taxon>Hibiscus</taxon>
    </lineage>
</organism>
<dbReference type="PRINTS" id="PR00463">
    <property type="entry name" value="EP450I"/>
</dbReference>
<evidence type="ECO:0000256" key="2">
    <source>
        <dbReference type="ARBA" id="ARBA00010617"/>
    </source>
</evidence>
<evidence type="ECO:0000313" key="10">
    <source>
        <dbReference type="EMBL" id="GMJ07283.1"/>
    </source>
</evidence>
<gene>
    <name evidence="10" type="ORF">HRI_004397500</name>
</gene>
<dbReference type="Gene3D" id="1.10.630.10">
    <property type="entry name" value="Cytochrome P450"/>
    <property type="match status" value="2"/>
</dbReference>
<keyword evidence="3 8" id="KW-0349">Heme</keyword>
<sequence length="404" mass="46230">MEPPSWLLLFVAWLASLAFLSKIFIHRRCKQLKFPPSPKPWPIFGNLNFIGSLPYQSLHKLSQRYGPLTHLKFGSYNVLVASSAEMAKEILKTHDQIFATRPQLAANKYITYDISSERMMRIAPIALTSGSDSPPLESSNSENLVPAPIIPEPIIHDTLDPVVSAQINPLRRFVRVHKQPSWLDSYARSYQSSPLPDFKSDSAAITVEWAISELVKQLQLIKKATEELDRVIDRERWVEVRDITQLTYLDAIMKETIRKHPVGPLLAPHMAMEDCNVAGYDIIFCSKEKRVFINTWRIGRDPSLWEQHEEFRPERFIGQNIDVKGSFELLPFGAGQRICSGYNLGLKMIKLSIANLLQAFNWKLPEHTKVEDLSMEEAPGISTRRKFPLVAVIESRLLFHLYKI</sequence>
<dbReference type="EMBL" id="BSYR01000048">
    <property type="protein sequence ID" value="GMJ07283.1"/>
    <property type="molecule type" value="Genomic_DNA"/>
</dbReference>
<evidence type="ECO:0000256" key="5">
    <source>
        <dbReference type="ARBA" id="ARBA00023002"/>
    </source>
</evidence>
<dbReference type="Pfam" id="PF00067">
    <property type="entry name" value="p450"/>
    <property type="match status" value="2"/>
</dbReference>
<evidence type="ECO:0000256" key="9">
    <source>
        <dbReference type="SAM" id="Phobius"/>
    </source>
</evidence>
<dbReference type="InterPro" id="IPR002401">
    <property type="entry name" value="Cyt_P450_E_grp-I"/>
</dbReference>
<keyword evidence="11" id="KW-1185">Reference proteome</keyword>
<reference evidence="10" key="1">
    <citation type="submission" date="2023-05" db="EMBL/GenBank/DDBJ databases">
        <title>Genome and transcriptome analyses reveal genes involved in the formation of fine ridges on petal epidermal cells in Hibiscus trionum.</title>
        <authorList>
            <person name="Koshimizu S."/>
            <person name="Masuda S."/>
            <person name="Ishii T."/>
            <person name="Shirasu K."/>
            <person name="Hoshino A."/>
            <person name="Arita M."/>
        </authorList>
    </citation>
    <scope>NUCLEOTIDE SEQUENCE</scope>
    <source>
        <strain evidence="10">Hamamatsu line</strain>
    </source>
</reference>
<dbReference type="PRINTS" id="PR00385">
    <property type="entry name" value="P450"/>
</dbReference>
<keyword evidence="7" id="KW-0503">Monooxygenase</keyword>
<evidence type="ECO:0000256" key="8">
    <source>
        <dbReference type="PIRSR" id="PIRSR602401-1"/>
    </source>
</evidence>
<accession>A0A9W7MJS5</accession>
<keyword evidence="6 8" id="KW-0408">Iron</keyword>
<evidence type="ECO:0000256" key="7">
    <source>
        <dbReference type="ARBA" id="ARBA00023033"/>
    </source>
</evidence>
<comment type="cofactor">
    <cofactor evidence="1 8">
        <name>heme</name>
        <dbReference type="ChEBI" id="CHEBI:30413"/>
    </cofactor>
</comment>
<keyword evidence="9" id="KW-0472">Membrane</keyword>
<dbReference type="GO" id="GO:0004497">
    <property type="term" value="F:monooxygenase activity"/>
    <property type="evidence" value="ECO:0007669"/>
    <property type="project" value="UniProtKB-KW"/>
</dbReference>
<dbReference type="SUPFAM" id="SSF48264">
    <property type="entry name" value="Cytochrome P450"/>
    <property type="match status" value="2"/>
</dbReference>
<evidence type="ECO:0000256" key="6">
    <source>
        <dbReference type="ARBA" id="ARBA00023004"/>
    </source>
</evidence>
<dbReference type="Proteomes" id="UP001165190">
    <property type="component" value="Unassembled WGS sequence"/>
</dbReference>
<comment type="similarity">
    <text evidence="2">Belongs to the cytochrome P450 family.</text>
</comment>
<keyword evidence="9" id="KW-1133">Transmembrane helix</keyword>
<evidence type="ECO:0000256" key="1">
    <source>
        <dbReference type="ARBA" id="ARBA00001971"/>
    </source>
</evidence>
<dbReference type="GO" id="GO:0005506">
    <property type="term" value="F:iron ion binding"/>
    <property type="evidence" value="ECO:0007669"/>
    <property type="project" value="InterPro"/>
</dbReference>
<keyword evidence="9" id="KW-0812">Transmembrane</keyword>
<dbReference type="PANTHER" id="PTHR47944:SF5">
    <property type="entry name" value="CYTOCHROME P450 71A1-LIKE"/>
    <property type="match status" value="1"/>
</dbReference>
<dbReference type="PANTHER" id="PTHR47944">
    <property type="entry name" value="CYTOCHROME P450 98A9"/>
    <property type="match status" value="1"/>
</dbReference>
<evidence type="ECO:0000313" key="11">
    <source>
        <dbReference type="Proteomes" id="UP001165190"/>
    </source>
</evidence>
<protein>
    <submittedName>
        <fullName evidence="10">Cytochrome P450, family 71, subfamily B, polypeptide 20</fullName>
    </submittedName>
</protein>